<dbReference type="InterPro" id="IPR023214">
    <property type="entry name" value="HAD_sf"/>
</dbReference>
<dbReference type="InterPro" id="IPR041492">
    <property type="entry name" value="HAD_2"/>
</dbReference>
<dbReference type="EMBL" id="JAGGLM010000040">
    <property type="protein sequence ID" value="MBP2034190.1"/>
    <property type="molecule type" value="Genomic_DNA"/>
</dbReference>
<reference evidence="1 2" key="1">
    <citation type="submission" date="2021-03" db="EMBL/GenBank/DDBJ databases">
        <title>Genomic Encyclopedia of Type Strains, Phase IV (KMG-IV): sequencing the most valuable type-strain genomes for metagenomic binning, comparative biology and taxonomic classification.</title>
        <authorList>
            <person name="Goeker M."/>
        </authorList>
    </citation>
    <scope>NUCLEOTIDE SEQUENCE [LARGE SCALE GENOMIC DNA]</scope>
    <source>
        <strain evidence="1 2">DSM 28783</strain>
    </source>
</reference>
<dbReference type="PANTHER" id="PTHR43434">
    <property type="entry name" value="PHOSPHOGLYCOLATE PHOSPHATASE"/>
    <property type="match status" value="1"/>
</dbReference>
<dbReference type="EC" id="3.1.3.18" evidence="1"/>
<evidence type="ECO:0000313" key="1">
    <source>
        <dbReference type="EMBL" id="MBP2034190.1"/>
    </source>
</evidence>
<dbReference type="PANTHER" id="PTHR43434:SF20">
    <property type="entry name" value="5'-NUCLEOTIDASE"/>
    <property type="match status" value="1"/>
</dbReference>
<dbReference type="Proteomes" id="UP001519307">
    <property type="component" value="Unassembled WGS sequence"/>
</dbReference>
<sequence length="216" mass="24992">MKYKYILFDLDGTLTDSKEGITKSVQYALKKFGIEIKNLDTLEKFVGPPLKDSFIEFYNFNDDKVAEAVKYYRDYFKDTGIFENKVYDGIDDFLKKLKKLGFKLILATSKPQVFAERILKHFDLMKYFYDFAGSNLDGTRGKKSEVIRYALDKHGIKSEDAVMVGDRRYDIIGARENNIYSIGVTYGYGSVEELENEKPDCIVDSVEKLFKKITDK</sequence>
<keyword evidence="2" id="KW-1185">Reference proteome</keyword>
<organism evidence="1 2">
    <name type="scientific">Clostridium algifaecis</name>
    <dbReference type="NCBI Taxonomy" id="1472040"/>
    <lineage>
        <taxon>Bacteria</taxon>
        <taxon>Bacillati</taxon>
        <taxon>Bacillota</taxon>
        <taxon>Clostridia</taxon>
        <taxon>Eubacteriales</taxon>
        <taxon>Clostridiaceae</taxon>
        <taxon>Clostridium</taxon>
    </lineage>
</organism>
<dbReference type="RefSeq" id="WP_209703420.1">
    <property type="nucleotide sequence ID" value="NZ_JAGGLM010000040.1"/>
</dbReference>
<dbReference type="Gene3D" id="1.10.150.240">
    <property type="entry name" value="Putative phosphatase, domain 2"/>
    <property type="match status" value="1"/>
</dbReference>
<dbReference type="InterPro" id="IPR050155">
    <property type="entry name" value="HAD-like_hydrolase_sf"/>
</dbReference>
<comment type="caution">
    <text evidence="1">The sequence shown here is derived from an EMBL/GenBank/DDBJ whole genome shotgun (WGS) entry which is preliminary data.</text>
</comment>
<dbReference type="SFLD" id="SFLDG01135">
    <property type="entry name" value="C1.5.6:_HAD__Beta-PGM__Phospha"/>
    <property type="match status" value="1"/>
</dbReference>
<dbReference type="GO" id="GO:0008967">
    <property type="term" value="F:phosphoglycolate phosphatase activity"/>
    <property type="evidence" value="ECO:0007669"/>
    <property type="project" value="UniProtKB-EC"/>
</dbReference>
<dbReference type="InterPro" id="IPR023198">
    <property type="entry name" value="PGP-like_dom2"/>
</dbReference>
<dbReference type="InterPro" id="IPR036412">
    <property type="entry name" value="HAD-like_sf"/>
</dbReference>
<proteinExistence type="predicted"/>
<dbReference type="Gene3D" id="3.40.50.1000">
    <property type="entry name" value="HAD superfamily/HAD-like"/>
    <property type="match status" value="1"/>
</dbReference>
<dbReference type="Pfam" id="PF13419">
    <property type="entry name" value="HAD_2"/>
    <property type="match status" value="1"/>
</dbReference>
<dbReference type="SUPFAM" id="SSF56784">
    <property type="entry name" value="HAD-like"/>
    <property type="match status" value="1"/>
</dbReference>
<dbReference type="SFLD" id="SFLDS00003">
    <property type="entry name" value="Haloacid_Dehalogenase"/>
    <property type="match status" value="1"/>
</dbReference>
<name>A0ABS4KX47_9CLOT</name>
<keyword evidence="1" id="KW-0378">Hydrolase</keyword>
<dbReference type="NCBIfam" id="TIGR01549">
    <property type="entry name" value="HAD-SF-IA-v1"/>
    <property type="match status" value="1"/>
</dbReference>
<evidence type="ECO:0000313" key="2">
    <source>
        <dbReference type="Proteomes" id="UP001519307"/>
    </source>
</evidence>
<accession>A0ABS4KX47</accession>
<dbReference type="InterPro" id="IPR006439">
    <property type="entry name" value="HAD-SF_hydro_IA"/>
</dbReference>
<gene>
    <name evidence="1" type="ORF">J2Z42_002925</name>
</gene>
<protein>
    <submittedName>
        <fullName evidence="1">Phosphoglycolate phosphatase</fullName>
        <ecNumber evidence="1">3.1.3.18</ecNumber>
    </submittedName>
</protein>
<dbReference type="SFLD" id="SFLDG01129">
    <property type="entry name" value="C1.5:_HAD__Beta-PGM__Phosphata"/>
    <property type="match status" value="1"/>
</dbReference>
<dbReference type="CDD" id="cd04302">
    <property type="entry name" value="HAD_5NT"/>
    <property type="match status" value="1"/>
</dbReference>